<comment type="caution">
    <text evidence="9">The sequence shown here is derived from an EMBL/GenBank/DDBJ whole genome shotgun (WGS) entry which is preliminary data.</text>
</comment>
<organism evidence="9 10">
    <name type="scientific">Ranitomeya imitator</name>
    <name type="common">mimic poison frog</name>
    <dbReference type="NCBI Taxonomy" id="111125"/>
    <lineage>
        <taxon>Eukaryota</taxon>
        <taxon>Metazoa</taxon>
        <taxon>Chordata</taxon>
        <taxon>Craniata</taxon>
        <taxon>Vertebrata</taxon>
        <taxon>Euteleostomi</taxon>
        <taxon>Amphibia</taxon>
        <taxon>Batrachia</taxon>
        <taxon>Anura</taxon>
        <taxon>Neobatrachia</taxon>
        <taxon>Hyloidea</taxon>
        <taxon>Dendrobatidae</taxon>
        <taxon>Dendrobatinae</taxon>
        <taxon>Ranitomeya</taxon>
    </lineage>
</organism>
<reference evidence="9" key="1">
    <citation type="submission" date="2023-07" db="EMBL/GenBank/DDBJ databases">
        <authorList>
            <person name="Stuckert A."/>
        </authorList>
    </citation>
    <scope>NUCLEOTIDE SEQUENCE</scope>
</reference>
<evidence type="ECO:0000313" key="10">
    <source>
        <dbReference type="Proteomes" id="UP001176940"/>
    </source>
</evidence>
<dbReference type="Gene3D" id="3.30.160.60">
    <property type="entry name" value="Classic Zinc Finger"/>
    <property type="match status" value="10"/>
</dbReference>
<evidence type="ECO:0000259" key="7">
    <source>
        <dbReference type="PROSITE" id="PS50157"/>
    </source>
</evidence>
<dbReference type="SMART" id="SM00349">
    <property type="entry name" value="KRAB"/>
    <property type="match status" value="1"/>
</dbReference>
<dbReference type="CDD" id="cd07765">
    <property type="entry name" value="KRAB_A-box"/>
    <property type="match status" value="1"/>
</dbReference>
<feature type="domain" description="C2H2-type" evidence="7">
    <location>
        <begin position="186"/>
        <end position="213"/>
    </location>
</feature>
<feature type="region of interest" description="Disordered" evidence="6">
    <location>
        <begin position="329"/>
        <end position="350"/>
    </location>
</feature>
<feature type="domain" description="C2H2-type" evidence="7">
    <location>
        <begin position="409"/>
        <end position="436"/>
    </location>
</feature>
<evidence type="ECO:0000256" key="5">
    <source>
        <dbReference type="PROSITE-ProRule" id="PRU00042"/>
    </source>
</evidence>
<feature type="domain" description="C2H2-type" evidence="7">
    <location>
        <begin position="268"/>
        <end position="295"/>
    </location>
</feature>
<keyword evidence="2" id="KW-0677">Repeat</keyword>
<keyword evidence="1" id="KW-0479">Metal-binding</keyword>
<name>A0ABN9KVU8_9NEOB</name>
<evidence type="ECO:0000256" key="4">
    <source>
        <dbReference type="ARBA" id="ARBA00022833"/>
    </source>
</evidence>
<evidence type="ECO:0000256" key="1">
    <source>
        <dbReference type="ARBA" id="ARBA00022723"/>
    </source>
</evidence>
<dbReference type="SUPFAM" id="SSF109640">
    <property type="entry name" value="KRAB domain (Kruppel-associated box)"/>
    <property type="match status" value="1"/>
</dbReference>
<feature type="domain" description="C2H2-type" evidence="7">
    <location>
        <begin position="158"/>
        <end position="185"/>
    </location>
</feature>
<feature type="domain" description="C2H2-type" evidence="7">
    <location>
        <begin position="437"/>
        <end position="464"/>
    </location>
</feature>
<feature type="domain" description="C2H2-type" evidence="7">
    <location>
        <begin position="296"/>
        <end position="318"/>
    </location>
</feature>
<dbReference type="Pfam" id="PF00096">
    <property type="entry name" value="zf-C2H2"/>
    <property type="match status" value="7"/>
</dbReference>
<sequence length="495" mass="56886">MEPAEVYDPGSVTFEDVAIHFSEAEWRWLQDWQKELYRSVMKENYETVTSLGGAWQTESCLPGLKAQVCDVLLVRGARRPPTSVKEERAPGIEQEEEKRCLWPGACEGGGAGCGLAARPSSLSRSLNASSQNKIFLKRKSASVLLDCYRKQRQPDSTFPCSICKKTFPSRYRLRIHSRVHTGEKPYICRDCGKGFSRSDYLKLHRRLHTEENPYKCSDCGKGFSDKVTRRKHLRVQHNRLDRRLKEVRRLLQQDTTGRPADSPPKKLHMCDVCKKGFSKSYNLKVHQRIHTGEKPYHCPKCDKSFSQNIRLKIHKTTHEEWAHEAGRFRRAKPTAPPERIHNSSEDPHGEKPYQCEECHKCFSKNNLLTVHKRIHSGERPYQCIECPKSFSVISHLRVHRRTHTGERPYQCTECTKSFSDYSSMVRHLRVHSGAKPYLCTICSKSFREKSHLTVHKRTHTGERPYKCDECDEPSVTAPLLLNTGETIAARGPTSA</sequence>
<feature type="non-terminal residue" evidence="9">
    <location>
        <position position="495"/>
    </location>
</feature>
<evidence type="ECO:0000259" key="8">
    <source>
        <dbReference type="PROSITE" id="PS50805"/>
    </source>
</evidence>
<proteinExistence type="predicted"/>
<dbReference type="PANTHER" id="PTHR24381:SF438">
    <property type="entry name" value="ZINC FINGER PROTEIN 425"/>
    <property type="match status" value="1"/>
</dbReference>
<dbReference type="InterPro" id="IPR036236">
    <property type="entry name" value="Znf_C2H2_sf"/>
</dbReference>
<feature type="domain" description="C2H2-type" evidence="7">
    <location>
        <begin position="381"/>
        <end position="408"/>
    </location>
</feature>
<feature type="domain" description="C2H2-type" evidence="7">
    <location>
        <begin position="353"/>
        <end position="380"/>
    </location>
</feature>
<evidence type="ECO:0000256" key="3">
    <source>
        <dbReference type="ARBA" id="ARBA00022771"/>
    </source>
</evidence>
<dbReference type="SUPFAM" id="SSF57667">
    <property type="entry name" value="beta-beta-alpha zinc fingers"/>
    <property type="match status" value="6"/>
</dbReference>
<evidence type="ECO:0000313" key="9">
    <source>
        <dbReference type="EMBL" id="CAJ0920947.1"/>
    </source>
</evidence>
<feature type="domain" description="C2H2-type" evidence="7">
    <location>
        <begin position="214"/>
        <end position="242"/>
    </location>
</feature>
<gene>
    <name evidence="9" type="ORF">RIMI_LOCUS1410646</name>
</gene>
<dbReference type="InterPro" id="IPR036051">
    <property type="entry name" value="KRAB_dom_sf"/>
</dbReference>
<dbReference type="PROSITE" id="PS00028">
    <property type="entry name" value="ZINC_FINGER_C2H2_1"/>
    <property type="match status" value="9"/>
</dbReference>
<dbReference type="PROSITE" id="PS50805">
    <property type="entry name" value="KRAB"/>
    <property type="match status" value="1"/>
</dbReference>
<dbReference type="Proteomes" id="UP001176940">
    <property type="component" value="Unassembled WGS sequence"/>
</dbReference>
<accession>A0ABN9KVU8</accession>
<keyword evidence="10" id="KW-1185">Reference proteome</keyword>
<dbReference type="InterPro" id="IPR013087">
    <property type="entry name" value="Znf_C2H2_type"/>
</dbReference>
<feature type="compositionally biased region" description="Basic and acidic residues" evidence="6">
    <location>
        <begin position="338"/>
        <end position="350"/>
    </location>
</feature>
<dbReference type="InterPro" id="IPR001909">
    <property type="entry name" value="KRAB"/>
</dbReference>
<dbReference type="PANTHER" id="PTHR24381">
    <property type="entry name" value="ZINC FINGER PROTEIN"/>
    <property type="match status" value="1"/>
</dbReference>
<dbReference type="Gene3D" id="6.10.140.140">
    <property type="match status" value="1"/>
</dbReference>
<protein>
    <submittedName>
        <fullName evidence="9">Uncharacterized protein</fullName>
    </submittedName>
</protein>
<dbReference type="SMART" id="SM00355">
    <property type="entry name" value="ZnF_C2H2"/>
    <property type="match status" value="9"/>
</dbReference>
<keyword evidence="4" id="KW-0862">Zinc</keyword>
<dbReference type="Pfam" id="PF01352">
    <property type="entry name" value="KRAB"/>
    <property type="match status" value="1"/>
</dbReference>
<keyword evidence="3 5" id="KW-0863">Zinc-finger</keyword>
<dbReference type="EMBL" id="CAUEEQ010001829">
    <property type="protein sequence ID" value="CAJ0920947.1"/>
    <property type="molecule type" value="Genomic_DNA"/>
</dbReference>
<evidence type="ECO:0000256" key="2">
    <source>
        <dbReference type="ARBA" id="ARBA00022737"/>
    </source>
</evidence>
<dbReference type="PROSITE" id="PS50157">
    <property type="entry name" value="ZINC_FINGER_C2H2_2"/>
    <property type="match status" value="9"/>
</dbReference>
<dbReference type="Pfam" id="PF13465">
    <property type="entry name" value="zf-H2C2_2"/>
    <property type="match status" value="1"/>
</dbReference>
<feature type="domain" description="KRAB" evidence="8">
    <location>
        <begin position="12"/>
        <end position="94"/>
    </location>
</feature>
<evidence type="ECO:0000256" key="6">
    <source>
        <dbReference type="SAM" id="MobiDB-lite"/>
    </source>
</evidence>